<evidence type="ECO:0000313" key="6">
    <source>
        <dbReference type="EMBL" id="TKC59144.1"/>
    </source>
</evidence>
<dbReference type="AlphaFoldDB" id="A0A4U1G6V1"/>
<keyword evidence="4" id="KW-0676">Redox-active center</keyword>
<dbReference type="InterPro" id="IPR000866">
    <property type="entry name" value="AhpC/TSA"/>
</dbReference>
<evidence type="ECO:0000256" key="1">
    <source>
        <dbReference type="ARBA" id="ARBA00004196"/>
    </source>
</evidence>
<dbReference type="GO" id="GO:0017004">
    <property type="term" value="P:cytochrome complex assembly"/>
    <property type="evidence" value="ECO:0007669"/>
    <property type="project" value="UniProtKB-KW"/>
</dbReference>
<evidence type="ECO:0000256" key="3">
    <source>
        <dbReference type="ARBA" id="ARBA00023157"/>
    </source>
</evidence>
<dbReference type="InterPro" id="IPR025380">
    <property type="entry name" value="DUF4369"/>
</dbReference>
<feature type="domain" description="Thioredoxin" evidence="5">
    <location>
        <begin position="238"/>
        <end position="378"/>
    </location>
</feature>
<dbReference type="InterPro" id="IPR013766">
    <property type="entry name" value="Thioredoxin_domain"/>
</dbReference>
<dbReference type="InterPro" id="IPR050553">
    <property type="entry name" value="Thioredoxin_ResA/DsbE_sf"/>
</dbReference>
<dbReference type="Pfam" id="PF14289">
    <property type="entry name" value="DUF4369"/>
    <property type="match status" value="1"/>
</dbReference>
<dbReference type="GO" id="GO:0016491">
    <property type="term" value="F:oxidoreductase activity"/>
    <property type="evidence" value="ECO:0007669"/>
    <property type="project" value="InterPro"/>
</dbReference>
<proteinExistence type="predicted"/>
<sequence>MKKITFLALTMIPFYGWSQNANFNIKAKIGQPSSTVAKVYLNYDKAGVRIIDSAGVNNGNFQFKGTLEEPIKAQLILDSEGVGFAKLRSGADFVLLYLEKGEIVLDTKDSLKNAVISGSQLNEDYKKFRALLVEPGKNLALIQSEFNSASNEEKSNPEFRGKLESRYVAEMKAIKESQLFFIKNNLNSFLSLELLKEAMTQSDDSKVIENSFNTLSVDLRQTATGKELATLLSKAKLREVGAIAPDFIQNDVNDKPVKLSDFKGKYVLLDFWASWCAPCRAENPNVVKAYHMFKDKGFTVLGVSLDQPGKKEQWLQAIKDDGLEWTQVSDLKFWNNEAAKLYGVRGIPQNYLIDPTGKIVAKNLRGDELIKKLGSLML</sequence>
<dbReference type="Proteomes" id="UP000309594">
    <property type="component" value="Unassembled WGS sequence"/>
</dbReference>
<comment type="subcellular location">
    <subcellularLocation>
        <location evidence="1">Cell envelope</location>
    </subcellularLocation>
</comment>
<dbReference type="CDD" id="cd02966">
    <property type="entry name" value="TlpA_like_family"/>
    <property type="match status" value="1"/>
</dbReference>
<dbReference type="Gene3D" id="3.40.30.10">
    <property type="entry name" value="Glutaredoxin"/>
    <property type="match status" value="1"/>
</dbReference>
<dbReference type="EMBL" id="SWDX01000006">
    <property type="protein sequence ID" value="TKC59144.1"/>
    <property type="molecule type" value="Genomic_DNA"/>
</dbReference>
<comment type="caution">
    <text evidence="6">The sequence shown here is derived from an EMBL/GenBank/DDBJ whole genome shotgun (WGS) entry which is preliminary data.</text>
</comment>
<dbReference type="GO" id="GO:0016209">
    <property type="term" value="F:antioxidant activity"/>
    <property type="evidence" value="ECO:0007669"/>
    <property type="project" value="InterPro"/>
</dbReference>
<dbReference type="RefSeq" id="WP_136881018.1">
    <property type="nucleotide sequence ID" value="NZ_SWDX01000006.1"/>
</dbReference>
<dbReference type="PROSITE" id="PS00194">
    <property type="entry name" value="THIOREDOXIN_1"/>
    <property type="match status" value="1"/>
</dbReference>
<dbReference type="InterPro" id="IPR036249">
    <property type="entry name" value="Thioredoxin-like_sf"/>
</dbReference>
<evidence type="ECO:0000256" key="2">
    <source>
        <dbReference type="ARBA" id="ARBA00022748"/>
    </source>
</evidence>
<dbReference type="InterPro" id="IPR017937">
    <property type="entry name" value="Thioredoxin_CS"/>
</dbReference>
<dbReference type="Pfam" id="PF00578">
    <property type="entry name" value="AhpC-TSA"/>
    <property type="match status" value="1"/>
</dbReference>
<name>A0A4U1G6V1_9SPHI</name>
<dbReference type="GO" id="GO:0030313">
    <property type="term" value="C:cell envelope"/>
    <property type="evidence" value="ECO:0007669"/>
    <property type="project" value="UniProtKB-SubCell"/>
</dbReference>
<keyword evidence="2" id="KW-0201">Cytochrome c-type biogenesis</keyword>
<evidence type="ECO:0000259" key="5">
    <source>
        <dbReference type="PROSITE" id="PS51352"/>
    </source>
</evidence>
<dbReference type="PANTHER" id="PTHR42852">
    <property type="entry name" value="THIOL:DISULFIDE INTERCHANGE PROTEIN DSBE"/>
    <property type="match status" value="1"/>
</dbReference>
<keyword evidence="3" id="KW-1015">Disulfide bond</keyword>
<dbReference type="PANTHER" id="PTHR42852:SF6">
    <property type="entry name" value="THIOL:DISULFIDE INTERCHANGE PROTEIN DSBE"/>
    <property type="match status" value="1"/>
</dbReference>
<organism evidence="6 7">
    <name type="scientific">Pedobacter hiemivivus</name>
    <dbReference type="NCBI Taxonomy" id="2530454"/>
    <lineage>
        <taxon>Bacteria</taxon>
        <taxon>Pseudomonadati</taxon>
        <taxon>Bacteroidota</taxon>
        <taxon>Sphingobacteriia</taxon>
        <taxon>Sphingobacteriales</taxon>
        <taxon>Sphingobacteriaceae</taxon>
        <taxon>Pedobacter</taxon>
    </lineage>
</organism>
<dbReference type="PROSITE" id="PS51352">
    <property type="entry name" value="THIOREDOXIN_2"/>
    <property type="match status" value="1"/>
</dbReference>
<accession>A0A4U1G6V1</accession>
<evidence type="ECO:0000313" key="7">
    <source>
        <dbReference type="Proteomes" id="UP000309594"/>
    </source>
</evidence>
<gene>
    <name evidence="6" type="ORF">FBD94_16555</name>
</gene>
<protein>
    <submittedName>
        <fullName evidence="6">AhpC/TSA family protein</fullName>
    </submittedName>
</protein>
<evidence type="ECO:0000256" key="4">
    <source>
        <dbReference type="ARBA" id="ARBA00023284"/>
    </source>
</evidence>
<reference evidence="6 7" key="1">
    <citation type="submission" date="2019-04" db="EMBL/GenBank/DDBJ databases">
        <title>Pedobacter sp. RP-1-16 sp. nov., isolated from Arctic soil.</title>
        <authorList>
            <person name="Dahal R.H."/>
            <person name="Kim D.-U."/>
        </authorList>
    </citation>
    <scope>NUCLEOTIDE SEQUENCE [LARGE SCALE GENOMIC DNA]</scope>
    <source>
        <strain evidence="6 7">RP-1-16</strain>
    </source>
</reference>
<dbReference type="SUPFAM" id="SSF52833">
    <property type="entry name" value="Thioredoxin-like"/>
    <property type="match status" value="1"/>
</dbReference>